<feature type="domain" description="Amidohydrolase-related" evidence="1">
    <location>
        <begin position="51"/>
        <end position="397"/>
    </location>
</feature>
<dbReference type="PANTHER" id="PTHR43135">
    <property type="entry name" value="ALPHA-D-RIBOSE 1-METHYLPHOSPHONATE 5-TRIPHOSPHATE DIPHOSPHATASE"/>
    <property type="match status" value="1"/>
</dbReference>
<dbReference type="Pfam" id="PF01979">
    <property type="entry name" value="Amidohydro_1"/>
    <property type="match status" value="1"/>
</dbReference>
<dbReference type="RefSeq" id="WP_344773716.1">
    <property type="nucleotide sequence ID" value="NZ_BAABAH010000003.1"/>
</dbReference>
<proteinExistence type="predicted"/>
<dbReference type="InterPro" id="IPR032466">
    <property type="entry name" value="Metal_Hydrolase"/>
</dbReference>
<reference evidence="3" key="1">
    <citation type="journal article" date="2019" name="Int. J. Syst. Evol. Microbiol.">
        <title>The Global Catalogue of Microorganisms (GCM) 10K type strain sequencing project: providing services to taxonomists for standard genome sequencing and annotation.</title>
        <authorList>
            <consortium name="The Broad Institute Genomics Platform"/>
            <consortium name="The Broad Institute Genome Sequencing Center for Infectious Disease"/>
            <person name="Wu L."/>
            <person name="Ma J."/>
        </authorList>
    </citation>
    <scope>NUCLEOTIDE SEQUENCE [LARGE SCALE GENOMIC DNA]</scope>
    <source>
        <strain evidence="3">JCM 16953</strain>
    </source>
</reference>
<keyword evidence="3" id="KW-1185">Reference proteome</keyword>
<dbReference type="Gene3D" id="3.20.20.140">
    <property type="entry name" value="Metal-dependent hydrolases"/>
    <property type="match status" value="1"/>
</dbReference>
<dbReference type="InterPro" id="IPR051781">
    <property type="entry name" value="Metallo-dep_Hydrolase"/>
</dbReference>
<evidence type="ECO:0000313" key="3">
    <source>
        <dbReference type="Proteomes" id="UP001501821"/>
    </source>
</evidence>
<name>A0ABP7I9F8_9ACTN</name>
<dbReference type="InterPro" id="IPR011059">
    <property type="entry name" value="Metal-dep_hydrolase_composite"/>
</dbReference>
<dbReference type="EMBL" id="BAABAH010000003">
    <property type="protein sequence ID" value="GAA3812802.1"/>
    <property type="molecule type" value="Genomic_DNA"/>
</dbReference>
<dbReference type="PANTHER" id="PTHR43135:SF3">
    <property type="entry name" value="ALPHA-D-RIBOSE 1-METHYLPHOSPHONATE 5-TRIPHOSPHATE DIPHOSPHATASE"/>
    <property type="match status" value="1"/>
</dbReference>
<sequence>MHALRAPVAFDGTRFLPGGATVLVEGDTIAGVEPAAYDVPADCSVITYTGTLLPGLIDAHSHLVSDGSLGALERAGVASVEEVDAQIERSLVQQAAYGVTTVLDLGDVGYRTLPFRTPAPGRPRVVASGPPITITGGHCHFLGAVADGPDEIRAAVREHHERGVDVIKVMASGGFLTPGTDMMGAQYGAEDLRVLVDEAHRHGLGVRAHAHSVRGIEEALAGGVDAIEHFTGICEDGAVLSDDLLGRVAAAGVQVDPTMGNDFSLIHTLPPPPPQVLEVQQRLGLDMQAFFEQRYGHLGRMRDHGLTVVPGVDSGAMPLKGHGNQWLAVTDLVKGGYPVAEALMTATAGTADALGVGDVTGSIRPGLAADVLVVDGDLRAEPDALGRRTAVWVRGESVIPA</sequence>
<dbReference type="SUPFAM" id="SSF51338">
    <property type="entry name" value="Composite domain of metallo-dependent hydrolases"/>
    <property type="match status" value="1"/>
</dbReference>
<protein>
    <submittedName>
        <fullName evidence="2">Amidohydrolase family protein</fullName>
    </submittedName>
</protein>
<gene>
    <name evidence="2" type="ORF">GCM10022242_14090</name>
</gene>
<comment type="caution">
    <text evidence="2">The sequence shown here is derived from an EMBL/GenBank/DDBJ whole genome shotgun (WGS) entry which is preliminary data.</text>
</comment>
<dbReference type="SUPFAM" id="SSF51556">
    <property type="entry name" value="Metallo-dependent hydrolases"/>
    <property type="match status" value="1"/>
</dbReference>
<organism evidence="2 3">
    <name type="scientific">Nocardioides panacisoli</name>
    <dbReference type="NCBI Taxonomy" id="627624"/>
    <lineage>
        <taxon>Bacteria</taxon>
        <taxon>Bacillati</taxon>
        <taxon>Actinomycetota</taxon>
        <taxon>Actinomycetes</taxon>
        <taxon>Propionibacteriales</taxon>
        <taxon>Nocardioidaceae</taxon>
        <taxon>Nocardioides</taxon>
    </lineage>
</organism>
<evidence type="ECO:0000313" key="2">
    <source>
        <dbReference type="EMBL" id="GAA3812802.1"/>
    </source>
</evidence>
<dbReference type="InterPro" id="IPR006680">
    <property type="entry name" value="Amidohydro-rel"/>
</dbReference>
<evidence type="ECO:0000259" key="1">
    <source>
        <dbReference type="Pfam" id="PF01979"/>
    </source>
</evidence>
<dbReference type="Gene3D" id="2.30.40.10">
    <property type="entry name" value="Urease, subunit C, domain 1"/>
    <property type="match status" value="1"/>
</dbReference>
<dbReference type="Proteomes" id="UP001501821">
    <property type="component" value="Unassembled WGS sequence"/>
</dbReference>
<accession>A0ABP7I9F8</accession>